<protein>
    <submittedName>
        <fullName evidence="1">Glycosyltransferase</fullName>
    </submittedName>
</protein>
<gene>
    <name evidence="1" type="ORF">J0A65_11265</name>
</gene>
<dbReference type="EMBL" id="JAFKCS010000009">
    <property type="protein sequence ID" value="MBN7820448.1"/>
    <property type="molecule type" value="Genomic_DNA"/>
</dbReference>
<evidence type="ECO:0000313" key="1">
    <source>
        <dbReference type="EMBL" id="MBN7820448.1"/>
    </source>
</evidence>
<name>A0ABS3CTK1_9ALTE</name>
<proteinExistence type="predicted"/>
<reference evidence="1 2" key="1">
    <citation type="submission" date="2021-03" db="EMBL/GenBank/DDBJ databases">
        <title>novel species isolated from a fishpond in China.</title>
        <authorList>
            <person name="Lu H."/>
            <person name="Cai Z."/>
        </authorList>
    </citation>
    <scope>NUCLEOTIDE SEQUENCE [LARGE SCALE GENOMIC DNA]</scope>
    <source>
        <strain evidence="1 2">Y57</strain>
    </source>
</reference>
<keyword evidence="2" id="KW-1185">Reference proteome</keyword>
<dbReference type="SUPFAM" id="SSF53756">
    <property type="entry name" value="UDP-Glycosyltransferase/glycogen phosphorylase"/>
    <property type="match status" value="1"/>
</dbReference>
<dbReference type="Proteomes" id="UP000663992">
    <property type="component" value="Unassembled WGS sequence"/>
</dbReference>
<accession>A0ABS3CTK1</accession>
<evidence type="ECO:0000313" key="2">
    <source>
        <dbReference type="Proteomes" id="UP000663992"/>
    </source>
</evidence>
<sequence length="277" mass="31284">MTQDSLSLRLWLENRSAIQTGLFEDIDNVEYEQSYRPDLADIVFLAGMDWDDYLPFANDAQPKINLIQHVRHGDKQHPLFKFLSHRAIRLCVSEAVRQAILPYANGPCLTIRMGHKIPLLTYPKSTQLYILATKNPELGGRVKNDAIKLGLSVILHDKPVERHVVHQSMAQSIVTLTLPNKTEGFYLPGIEAMALSDWAIVPDCVASREYSSSFANVTVCERDTAACIYAVQGALASYRGVSGRLRRWMGKRIAQSYSLRAEQRAVQKVFQQIPSLW</sequence>
<dbReference type="RefSeq" id="WP_206594280.1">
    <property type="nucleotide sequence ID" value="NZ_JAFKCS010000009.1"/>
</dbReference>
<organism evidence="1 2">
    <name type="scientific">Bowmanella yangjiangensis</name>
    <dbReference type="NCBI Taxonomy" id="2811230"/>
    <lineage>
        <taxon>Bacteria</taxon>
        <taxon>Pseudomonadati</taxon>
        <taxon>Pseudomonadota</taxon>
        <taxon>Gammaproteobacteria</taxon>
        <taxon>Alteromonadales</taxon>
        <taxon>Alteromonadaceae</taxon>
        <taxon>Bowmanella</taxon>
    </lineage>
</organism>
<comment type="caution">
    <text evidence="1">The sequence shown here is derived from an EMBL/GenBank/DDBJ whole genome shotgun (WGS) entry which is preliminary data.</text>
</comment>